<sequence length="236" mass="26625">MFPKLAKSLILLFLPLLSFSFAQPSKSISLNFNYILSAFVYPDVISRDRGLRDFSTEVNGWFGFSAELRHKITEGYLAGLSLEVVNKKVGDFLTRRISNQLIKIPIEDKYTIYIAELNLFFLAPFSSEKWSVYIGGGVGAYKGNFTKSIVNTRSEVQNSPINLGIQVMSGVGYNLLKNLGLKAELKFRDPIVEVESKFKDSSISYDGYIIQIDPSPFRTRINFDTMTFVLGIAYSF</sequence>
<accession>A0A0P1LFG3</accession>
<proteinExistence type="predicted"/>
<accession>A0A0S4MV13</accession>
<gene>
    <name evidence="2" type="ORF">JGI4_00606</name>
</gene>
<dbReference type="Gene3D" id="2.40.160.20">
    <property type="match status" value="1"/>
</dbReference>
<accession>A0A0P1NXV4</accession>
<feature type="signal peptide" evidence="1">
    <location>
        <begin position="1"/>
        <end position="22"/>
    </location>
</feature>
<dbReference type="SUPFAM" id="SSF56925">
    <property type="entry name" value="OMPA-like"/>
    <property type="match status" value="1"/>
</dbReference>
<feature type="chain" id="PRO_5015043537" evidence="1">
    <location>
        <begin position="23"/>
        <end position="236"/>
    </location>
</feature>
<dbReference type="InterPro" id="IPR011250">
    <property type="entry name" value="OMP/PagP_B-barrel"/>
</dbReference>
<dbReference type="OrthoDB" id="9790778at2"/>
<organism evidence="2 3">
    <name type="scientific">Candidatus Kryptonium thompsonii</name>
    <dbReference type="NCBI Taxonomy" id="1633631"/>
    <lineage>
        <taxon>Bacteria</taxon>
        <taxon>Pseudomonadati</taxon>
        <taxon>Candidatus Kryptoniota</taxon>
        <taxon>Candidatus Kryptonium</taxon>
    </lineage>
</organism>
<reference evidence="3" key="1">
    <citation type="submission" date="2015-11" db="EMBL/GenBank/DDBJ databases">
        <authorList>
            <person name="Varghese N."/>
        </authorList>
    </citation>
    <scope>NUCLEOTIDE SEQUENCE [LARGE SCALE GENOMIC DNA]</scope>
</reference>
<name>A0A0P1NXV4_9BACT</name>
<accession>A0A0P1P693</accession>
<accession>A0A0P1LM57</accession>
<dbReference type="Proteomes" id="UP000182011">
    <property type="component" value="Unassembled WGS sequence"/>
</dbReference>
<evidence type="ECO:0000313" key="2">
    <source>
        <dbReference type="EMBL" id="CUU02816.1"/>
    </source>
</evidence>
<protein>
    <submittedName>
        <fullName evidence="2">Opacity family porin protein</fullName>
    </submittedName>
</protein>
<dbReference type="AlphaFoldDB" id="A0A0P1NXV4"/>
<accession>A0A0P1LXU8</accession>
<dbReference type="EMBL" id="FAOP01000003">
    <property type="protein sequence ID" value="CUU02816.1"/>
    <property type="molecule type" value="Genomic_DNA"/>
</dbReference>
<accession>A0A0P1LUX3</accession>
<accession>A0A0P1M6R5</accession>
<evidence type="ECO:0000256" key="1">
    <source>
        <dbReference type="SAM" id="SignalP"/>
    </source>
</evidence>
<dbReference type="STRING" id="1633631.GCA_001442925_00606"/>
<dbReference type="RefSeq" id="WP_047133419.1">
    <property type="nucleotide sequence ID" value="NZ_CZVJ01000042.1"/>
</dbReference>
<keyword evidence="1" id="KW-0732">Signal</keyword>
<accession>A0A0P1LR80</accession>
<evidence type="ECO:0000313" key="3">
    <source>
        <dbReference type="Proteomes" id="UP000182011"/>
    </source>
</evidence>